<comment type="similarity">
    <text evidence="5">Belongs to the HrcA family.</text>
</comment>
<proteinExistence type="inferred from homology"/>
<dbReference type="Gene3D" id="1.10.10.10">
    <property type="entry name" value="Winged helix-like DNA-binding domain superfamily/Winged helix DNA-binding domain"/>
    <property type="match status" value="1"/>
</dbReference>
<dbReference type="EMBL" id="PPSX01000063">
    <property type="protein sequence ID" value="RZQ52166.1"/>
    <property type="molecule type" value="Genomic_DNA"/>
</dbReference>
<keyword evidence="1 5" id="KW-0678">Repressor</keyword>
<dbReference type="InterPro" id="IPR002571">
    <property type="entry name" value="HrcA"/>
</dbReference>
<dbReference type="AlphaFoldDB" id="A0A4Q7ILJ4"/>
<feature type="domain" description="Heat-inducible transcription repressor HrcA C-terminal" evidence="6">
    <location>
        <begin position="104"/>
        <end position="301"/>
    </location>
</feature>
<evidence type="ECO:0000256" key="3">
    <source>
        <dbReference type="ARBA" id="ARBA00023016"/>
    </source>
</evidence>
<dbReference type="SUPFAM" id="SSF55781">
    <property type="entry name" value="GAF domain-like"/>
    <property type="match status" value="1"/>
</dbReference>
<keyword evidence="4 5" id="KW-0804">Transcription</keyword>
<comment type="function">
    <text evidence="5">Negative regulator of class I heat shock genes (grpE-dnaK-dnaJ and groELS operons). Prevents heat-shock induction of these operons.</text>
</comment>
<evidence type="ECO:0000256" key="4">
    <source>
        <dbReference type="ARBA" id="ARBA00023163"/>
    </source>
</evidence>
<dbReference type="HAMAP" id="MF_00081">
    <property type="entry name" value="HrcA"/>
    <property type="match status" value="1"/>
</dbReference>
<dbReference type="GO" id="GO:0045892">
    <property type="term" value="P:negative regulation of DNA-templated transcription"/>
    <property type="evidence" value="ECO:0007669"/>
    <property type="project" value="UniProtKB-UniRule"/>
</dbReference>
<name>A0A4Q7ILJ4_9GAMM</name>
<dbReference type="InterPro" id="IPR021153">
    <property type="entry name" value="HrcA_C"/>
</dbReference>
<keyword evidence="2 5" id="KW-0805">Transcription regulation</keyword>
<evidence type="ECO:0000256" key="1">
    <source>
        <dbReference type="ARBA" id="ARBA00022491"/>
    </source>
</evidence>
<dbReference type="GO" id="GO:0003677">
    <property type="term" value="F:DNA binding"/>
    <property type="evidence" value="ECO:0007669"/>
    <property type="project" value="InterPro"/>
</dbReference>
<accession>A0A4Q7ILJ4</accession>
<dbReference type="PANTHER" id="PTHR34824:SF1">
    <property type="entry name" value="HEAT-INDUCIBLE TRANSCRIPTION REPRESSOR HRCA"/>
    <property type="match status" value="1"/>
</dbReference>
<dbReference type="InterPro" id="IPR036388">
    <property type="entry name" value="WH-like_DNA-bd_sf"/>
</dbReference>
<dbReference type="SUPFAM" id="SSF46785">
    <property type="entry name" value="Winged helix' DNA-binding domain"/>
    <property type="match status" value="1"/>
</dbReference>
<dbReference type="PANTHER" id="PTHR34824">
    <property type="entry name" value="HEAT-INDUCIBLE TRANSCRIPTION REPRESSOR HRCA"/>
    <property type="match status" value="1"/>
</dbReference>
<reference evidence="7 8" key="1">
    <citation type="submission" date="2018-01" db="EMBL/GenBank/DDBJ databases">
        <title>Co-occurrence of chitin degradation, pigmentation and bioactivity in marine Pseudoalteromonas.</title>
        <authorList>
            <person name="Paulsen S."/>
            <person name="Gram L."/>
            <person name="Machado H."/>
        </authorList>
    </citation>
    <scope>NUCLEOTIDE SEQUENCE [LARGE SCALE GENOMIC DNA]</scope>
    <source>
        <strain evidence="7 8">S3898</strain>
    </source>
</reference>
<evidence type="ECO:0000256" key="5">
    <source>
        <dbReference type="HAMAP-Rule" id="MF_00081"/>
    </source>
</evidence>
<organism evidence="7 8">
    <name type="scientific">Pseudoalteromonas phenolica</name>
    <dbReference type="NCBI Taxonomy" id="161398"/>
    <lineage>
        <taxon>Bacteria</taxon>
        <taxon>Pseudomonadati</taxon>
        <taxon>Pseudomonadota</taxon>
        <taxon>Gammaproteobacteria</taxon>
        <taxon>Alteromonadales</taxon>
        <taxon>Pseudoalteromonadaceae</taxon>
        <taxon>Pseudoalteromonas</taxon>
    </lineage>
</organism>
<evidence type="ECO:0000256" key="2">
    <source>
        <dbReference type="ARBA" id="ARBA00023015"/>
    </source>
</evidence>
<evidence type="ECO:0000259" key="6">
    <source>
        <dbReference type="Pfam" id="PF01628"/>
    </source>
</evidence>
<protein>
    <recommendedName>
        <fullName evidence="5">Heat-inducible transcription repressor HrcA</fullName>
    </recommendedName>
</protein>
<dbReference type="InterPro" id="IPR036390">
    <property type="entry name" value="WH_DNA-bd_sf"/>
</dbReference>
<keyword evidence="3 5" id="KW-0346">Stress response</keyword>
<comment type="caution">
    <text evidence="7">The sequence shown here is derived from an EMBL/GenBank/DDBJ whole genome shotgun (WGS) entry which is preliminary data.</text>
</comment>
<dbReference type="Proteomes" id="UP000291338">
    <property type="component" value="Unassembled WGS sequence"/>
</dbReference>
<gene>
    <name evidence="5" type="primary">hrcA</name>
    <name evidence="7" type="ORF">C1E23_15495</name>
</gene>
<dbReference type="PIRSF" id="PIRSF005485">
    <property type="entry name" value="HrcA"/>
    <property type="match status" value="1"/>
</dbReference>
<evidence type="ECO:0000313" key="8">
    <source>
        <dbReference type="Proteomes" id="UP000291338"/>
    </source>
</evidence>
<dbReference type="Pfam" id="PF01628">
    <property type="entry name" value="HrcA"/>
    <property type="match status" value="1"/>
</dbReference>
<sequence>MACGTSMKLSPRDQQIFTAVMSMYCNGEGQPVPSSKIAKQKGMAVCSATVRNAMARLEKVGLLCSPYTSAGRMPTAQGFKYWLDEYFDLPDIANYWQPEQSQLVELAHSLSQKYQVCCCVGLPQASSQLIFRVEVLGFDSSSWLVLLIDRTGQSQNILIDKPDAETDAQRYQFAAWMNTVFSQQPLKEGLQRMFAMANSAPKTCMAQLTQWTSQLHQQLGSDNCILLGERYLYNELESDKELNLGVTFLHDVEDKLAFKNGVSLVMGDELSNFDLTKTVILSLPYFENGEYQSRFCVICSTSAPIESIIEEFSRVST</sequence>
<evidence type="ECO:0000313" key="7">
    <source>
        <dbReference type="EMBL" id="RZQ52166.1"/>
    </source>
</evidence>